<accession>A0ABQ7GMS9</accession>
<protein>
    <submittedName>
        <fullName evidence="2">Uncharacterized protein</fullName>
    </submittedName>
</protein>
<feature type="region of interest" description="Disordered" evidence="1">
    <location>
        <begin position="21"/>
        <end position="195"/>
    </location>
</feature>
<proteinExistence type="predicted"/>
<evidence type="ECO:0000256" key="1">
    <source>
        <dbReference type="SAM" id="MobiDB-lite"/>
    </source>
</evidence>
<comment type="caution">
    <text evidence="2">The sequence shown here is derived from an EMBL/GenBank/DDBJ whole genome shotgun (WGS) entry which is preliminary data.</text>
</comment>
<dbReference type="EMBL" id="MU069683">
    <property type="protein sequence ID" value="KAF5835911.1"/>
    <property type="molecule type" value="Genomic_DNA"/>
</dbReference>
<reference evidence="2" key="1">
    <citation type="submission" date="2017-08" db="EMBL/GenBank/DDBJ databases">
        <authorList>
            <person name="Polle J.E."/>
            <person name="Barry K."/>
            <person name="Cushman J."/>
            <person name="Schmutz J."/>
            <person name="Tran D."/>
            <person name="Hathwaick L.T."/>
            <person name="Yim W.C."/>
            <person name="Jenkins J."/>
            <person name="Mckie-Krisberg Z.M."/>
            <person name="Prochnik S."/>
            <person name="Lindquist E."/>
            <person name="Dockter R.B."/>
            <person name="Adam C."/>
            <person name="Molina H."/>
            <person name="Bunkerborg J."/>
            <person name="Jin E."/>
            <person name="Buchheim M."/>
            <person name="Magnuson J."/>
        </authorList>
    </citation>
    <scope>NUCLEOTIDE SEQUENCE</scope>
    <source>
        <strain evidence="2">CCAP 19/18</strain>
    </source>
</reference>
<keyword evidence="3" id="KW-1185">Reference proteome</keyword>
<gene>
    <name evidence="2" type="ORF">DUNSADRAFT_6668</name>
</gene>
<feature type="non-terminal residue" evidence="2">
    <location>
        <position position="1"/>
    </location>
</feature>
<evidence type="ECO:0000313" key="2">
    <source>
        <dbReference type="EMBL" id="KAF5835911.1"/>
    </source>
</evidence>
<feature type="region of interest" description="Disordered" evidence="1">
    <location>
        <begin position="225"/>
        <end position="376"/>
    </location>
</feature>
<name>A0ABQ7GMS9_DUNSA</name>
<sequence>VDSTNAAVEGVPEVAEIITGPSDHKRLMQQESAGSKMAVLLEESAPDISTGSPDVPSHPSTPGAMAEEPEGLGGQCGIHSHVRSPLATEPATDPSDELAEPDAPPSTQHEQGRARKQPLMHMDGMNVPSALRCGTGFAPKKPRRNQFQPTPISFPSKAEQGTFVQQMHRRRRMEQQQEQGQADTLQAGLYGFHPSFQPLTQASKWRSPNKADASLVALPSSALGHNSAHQAWQNVPGGAFQPLTSPSRQPDPSVRSTPLSPPAAPLSPSSAHSPRRKQQPQRTARASPTEGLDTFGGDQDSPTIPGKPSTAVPGSKWGYPSTQPRKPLSALSRSSPTPLGNAAGKAGAAAASAGPQPSANKAATLHYQPHLYPENR</sequence>
<dbReference type="Proteomes" id="UP000815325">
    <property type="component" value="Unassembled WGS sequence"/>
</dbReference>
<evidence type="ECO:0000313" key="3">
    <source>
        <dbReference type="Proteomes" id="UP000815325"/>
    </source>
</evidence>
<organism evidence="2 3">
    <name type="scientific">Dunaliella salina</name>
    <name type="common">Green alga</name>
    <name type="synonym">Protococcus salinus</name>
    <dbReference type="NCBI Taxonomy" id="3046"/>
    <lineage>
        <taxon>Eukaryota</taxon>
        <taxon>Viridiplantae</taxon>
        <taxon>Chlorophyta</taxon>
        <taxon>core chlorophytes</taxon>
        <taxon>Chlorophyceae</taxon>
        <taxon>CS clade</taxon>
        <taxon>Chlamydomonadales</taxon>
        <taxon>Dunaliellaceae</taxon>
        <taxon>Dunaliella</taxon>
    </lineage>
</organism>
<feature type="compositionally biased region" description="Low complexity" evidence="1">
    <location>
        <begin position="340"/>
        <end position="360"/>
    </location>
</feature>